<name>A0A966DSF8_9SPHI</name>
<dbReference type="GO" id="GO:0016787">
    <property type="term" value="F:hydrolase activity"/>
    <property type="evidence" value="ECO:0007669"/>
    <property type="project" value="UniProtKB-KW"/>
</dbReference>
<evidence type="ECO:0000313" key="2">
    <source>
        <dbReference type="EMBL" id="NCD69565.1"/>
    </source>
</evidence>
<proteinExistence type="predicted"/>
<dbReference type="Gene3D" id="3.40.50.1820">
    <property type="entry name" value="alpha/beta hydrolase"/>
    <property type="match status" value="1"/>
</dbReference>
<sequence length="288" mass="32310">MKKLKSIINDIRTATDKTTPEFTQLLWQLICYSPKVAVRYPVNLLMDEATKFSLKANDAYFSKSDLEFNGFIWGEGSRKILLTHGWASKAADFADLITALRAIPDTQIIAFDAPGNGSSEGEWSNLLIYVNAVKAIIKEYGEPEVLIGHSLGAMANVFTLEQTGIRPKQLISLTPLVNLKENFKATLNANDVPVEAQEVFFQDFRDLFKDNFSTFVLNARYAFGPELKHWIAYDEEDAIAPYPYLQDFLSTRPFIVSKPFTGAGHDKILREPTMVSDVVALVKETLSN</sequence>
<keyword evidence="3" id="KW-1185">Reference proteome</keyword>
<accession>A0A966DSF8</accession>
<evidence type="ECO:0000313" key="3">
    <source>
        <dbReference type="Proteomes" id="UP000638732"/>
    </source>
</evidence>
<keyword evidence="2" id="KW-0378">Hydrolase</keyword>
<reference evidence="2" key="2">
    <citation type="submission" date="2020-10" db="EMBL/GenBank/DDBJ databases">
        <title>Mucilaginibacter sp. nov., isolated from soil.</title>
        <authorList>
            <person name="Jeon C.O."/>
        </authorList>
    </citation>
    <scope>NUCLEOTIDE SEQUENCE</scope>
    <source>
        <strain evidence="2">R11</strain>
    </source>
</reference>
<protein>
    <submittedName>
        <fullName evidence="2">Alpha/beta fold hydrolase</fullName>
    </submittedName>
</protein>
<evidence type="ECO:0000259" key="1">
    <source>
        <dbReference type="Pfam" id="PF12697"/>
    </source>
</evidence>
<reference evidence="2" key="1">
    <citation type="submission" date="2020-01" db="EMBL/GenBank/DDBJ databases">
        <authorList>
            <person name="Seo Y.L."/>
        </authorList>
    </citation>
    <scope>NUCLEOTIDE SEQUENCE</scope>
    <source>
        <strain evidence="2">R11</strain>
    </source>
</reference>
<organism evidence="2 3">
    <name type="scientific">Mucilaginibacter agri</name>
    <dbReference type="NCBI Taxonomy" id="2695265"/>
    <lineage>
        <taxon>Bacteria</taxon>
        <taxon>Pseudomonadati</taxon>
        <taxon>Bacteroidota</taxon>
        <taxon>Sphingobacteriia</taxon>
        <taxon>Sphingobacteriales</taxon>
        <taxon>Sphingobacteriaceae</taxon>
        <taxon>Mucilaginibacter</taxon>
    </lineage>
</organism>
<dbReference type="RefSeq" id="WP_166585527.1">
    <property type="nucleotide sequence ID" value="NZ_WWEO01000041.1"/>
</dbReference>
<dbReference type="AlphaFoldDB" id="A0A966DSF8"/>
<gene>
    <name evidence="2" type="ORF">GSY63_09375</name>
</gene>
<comment type="caution">
    <text evidence="2">The sequence shown here is derived from an EMBL/GenBank/DDBJ whole genome shotgun (WGS) entry which is preliminary data.</text>
</comment>
<dbReference type="InterPro" id="IPR000073">
    <property type="entry name" value="AB_hydrolase_1"/>
</dbReference>
<feature type="domain" description="AB hydrolase-1" evidence="1">
    <location>
        <begin position="80"/>
        <end position="246"/>
    </location>
</feature>
<dbReference type="Proteomes" id="UP000638732">
    <property type="component" value="Unassembled WGS sequence"/>
</dbReference>
<dbReference type="SUPFAM" id="SSF53474">
    <property type="entry name" value="alpha/beta-Hydrolases"/>
    <property type="match status" value="1"/>
</dbReference>
<dbReference type="Pfam" id="PF12697">
    <property type="entry name" value="Abhydrolase_6"/>
    <property type="match status" value="1"/>
</dbReference>
<dbReference type="InterPro" id="IPR029058">
    <property type="entry name" value="AB_hydrolase_fold"/>
</dbReference>
<dbReference type="EMBL" id="WWEO01000041">
    <property type="protein sequence ID" value="NCD69565.1"/>
    <property type="molecule type" value="Genomic_DNA"/>
</dbReference>